<proteinExistence type="predicted"/>
<protein>
    <submittedName>
        <fullName evidence="1">Uncharacterized protein</fullName>
    </submittedName>
</protein>
<organism evidence="1 2">
    <name type="scientific">Tribonema minus</name>
    <dbReference type="NCBI Taxonomy" id="303371"/>
    <lineage>
        <taxon>Eukaryota</taxon>
        <taxon>Sar</taxon>
        <taxon>Stramenopiles</taxon>
        <taxon>Ochrophyta</taxon>
        <taxon>PX clade</taxon>
        <taxon>Xanthophyceae</taxon>
        <taxon>Tribonematales</taxon>
        <taxon>Tribonemataceae</taxon>
        <taxon>Tribonema</taxon>
    </lineage>
</organism>
<sequence>MTIVARKTAEERIEQTRICANAKKPGPKPPPGAKRKNLTFADFKKAFIDWGYDLDDDDDKQQQYIEEQKKPLSKCTMLLNNGTVTPTYNDIQSGNTAPANTTPELSPSACSALGCGAHCTGGTIGKCGSTSMTIADSVFNSNSASGDGGCVYAAGAGKLSLLRTIFFSCDAPSGMGGAVYARQSLLNCTDSSITGSTALQGAVVVTTSLSTDNSPSSLSDGSYSDTSTIHIGKTATARIHVHNSRFVSNSAMARGGALLIFGNVSSDICNVFFLTNIARDGGAIALGGDQLWDLTLSNCSFDHNTAL</sequence>
<name>A0A835YZ64_9STRA</name>
<dbReference type="InterPro" id="IPR011050">
    <property type="entry name" value="Pectin_lyase_fold/virulence"/>
</dbReference>
<accession>A0A835YZ64</accession>
<evidence type="ECO:0000313" key="2">
    <source>
        <dbReference type="Proteomes" id="UP000664859"/>
    </source>
</evidence>
<dbReference type="EMBL" id="JAFCMP010000479">
    <property type="protein sequence ID" value="KAG5179268.1"/>
    <property type="molecule type" value="Genomic_DNA"/>
</dbReference>
<gene>
    <name evidence="1" type="ORF">JKP88DRAFT_247472</name>
</gene>
<dbReference type="AlphaFoldDB" id="A0A835YZ64"/>
<dbReference type="PANTHER" id="PTHR11319:SF35">
    <property type="entry name" value="OUTER MEMBRANE PROTEIN PMPC-RELATED"/>
    <property type="match status" value="1"/>
</dbReference>
<keyword evidence="2" id="KW-1185">Reference proteome</keyword>
<dbReference type="SUPFAM" id="SSF51126">
    <property type="entry name" value="Pectin lyase-like"/>
    <property type="match status" value="1"/>
</dbReference>
<dbReference type="PANTHER" id="PTHR11319">
    <property type="entry name" value="G PROTEIN-COUPLED RECEPTOR-RELATED"/>
    <property type="match status" value="1"/>
</dbReference>
<feature type="non-terminal residue" evidence="1">
    <location>
        <position position="1"/>
    </location>
</feature>
<reference evidence="1" key="1">
    <citation type="submission" date="2021-02" db="EMBL/GenBank/DDBJ databases">
        <title>First Annotated Genome of the Yellow-green Alga Tribonema minus.</title>
        <authorList>
            <person name="Mahan K.M."/>
        </authorList>
    </citation>
    <scope>NUCLEOTIDE SEQUENCE</scope>
    <source>
        <strain evidence="1">UTEX B ZZ1240</strain>
    </source>
</reference>
<comment type="caution">
    <text evidence="1">The sequence shown here is derived from an EMBL/GenBank/DDBJ whole genome shotgun (WGS) entry which is preliminary data.</text>
</comment>
<evidence type="ECO:0000313" key="1">
    <source>
        <dbReference type="EMBL" id="KAG5179268.1"/>
    </source>
</evidence>
<dbReference type="Proteomes" id="UP000664859">
    <property type="component" value="Unassembled WGS sequence"/>
</dbReference>